<keyword evidence="5" id="KW-1133">Transmembrane helix</keyword>
<evidence type="ECO:0000256" key="4">
    <source>
        <dbReference type="SAM" id="MobiDB-lite"/>
    </source>
</evidence>
<reference evidence="8" key="1">
    <citation type="submission" date="2020-07" db="EMBL/GenBank/DDBJ databases">
        <title>novel species isolated from the respiratory tract of Marmot.</title>
        <authorList>
            <person name="Zhang G."/>
        </authorList>
    </citation>
    <scope>NUCLEOTIDE SEQUENCE [LARGE SCALE GENOMIC DNA]</scope>
    <source>
        <strain evidence="8">686</strain>
    </source>
</reference>
<proteinExistence type="predicted"/>
<dbReference type="GO" id="GO:0000160">
    <property type="term" value="P:phosphorelay signal transduction system"/>
    <property type="evidence" value="ECO:0007669"/>
    <property type="project" value="UniProtKB-KW"/>
</dbReference>
<keyword evidence="7" id="KW-0067">ATP-binding</keyword>
<keyword evidence="5" id="KW-0812">Transmembrane</keyword>
<keyword evidence="2" id="KW-0418">Kinase</keyword>
<protein>
    <submittedName>
        <fullName evidence="7">ATP-binding protein</fullName>
    </submittedName>
</protein>
<keyword evidence="5" id="KW-0472">Membrane</keyword>
<feature type="domain" description="Histidine kinase/HSP90-like ATPase" evidence="6">
    <location>
        <begin position="358"/>
        <end position="447"/>
    </location>
</feature>
<dbReference type="InterPro" id="IPR036890">
    <property type="entry name" value="HATPase_C_sf"/>
</dbReference>
<feature type="region of interest" description="Disordered" evidence="4">
    <location>
        <begin position="428"/>
        <end position="450"/>
    </location>
</feature>
<evidence type="ECO:0000313" key="7">
    <source>
        <dbReference type="EMBL" id="QMT00724.1"/>
    </source>
</evidence>
<evidence type="ECO:0000256" key="3">
    <source>
        <dbReference type="ARBA" id="ARBA00023012"/>
    </source>
</evidence>
<dbReference type="Gene3D" id="3.30.565.10">
    <property type="entry name" value="Histidine kinase-like ATPase, C-terminal domain"/>
    <property type="match status" value="1"/>
</dbReference>
<evidence type="ECO:0000256" key="5">
    <source>
        <dbReference type="SAM" id="Phobius"/>
    </source>
</evidence>
<feature type="transmembrane region" description="Helical" evidence="5">
    <location>
        <begin position="99"/>
        <end position="118"/>
    </location>
</feature>
<name>A0A7D7QGV1_9ACTN</name>
<dbReference type="Pfam" id="PF02518">
    <property type="entry name" value="HATPase_c"/>
    <property type="match status" value="1"/>
</dbReference>
<feature type="region of interest" description="Disordered" evidence="4">
    <location>
        <begin position="298"/>
        <end position="349"/>
    </location>
</feature>
<gene>
    <name evidence="7" type="ORF">H1R19_17810</name>
</gene>
<accession>A0A7D7QGV1</accession>
<feature type="transmembrane region" description="Helical" evidence="5">
    <location>
        <begin position="68"/>
        <end position="87"/>
    </location>
</feature>
<dbReference type="InterPro" id="IPR003594">
    <property type="entry name" value="HATPase_dom"/>
</dbReference>
<dbReference type="SUPFAM" id="SSF55874">
    <property type="entry name" value="ATPase domain of HSP90 chaperone/DNA topoisomerase II/histidine kinase"/>
    <property type="match status" value="1"/>
</dbReference>
<dbReference type="GO" id="GO:0005524">
    <property type="term" value="F:ATP binding"/>
    <property type="evidence" value="ECO:0007669"/>
    <property type="project" value="UniProtKB-KW"/>
</dbReference>
<keyword evidence="7" id="KW-0547">Nucleotide-binding</keyword>
<keyword evidence="8" id="KW-1185">Reference proteome</keyword>
<evidence type="ECO:0000313" key="8">
    <source>
        <dbReference type="Proteomes" id="UP000515663"/>
    </source>
</evidence>
<dbReference type="PANTHER" id="PTHR24421">
    <property type="entry name" value="NITRATE/NITRITE SENSOR PROTEIN NARX-RELATED"/>
    <property type="match status" value="1"/>
</dbReference>
<dbReference type="Proteomes" id="UP000515663">
    <property type="component" value="Chromosome"/>
</dbReference>
<evidence type="ECO:0000256" key="1">
    <source>
        <dbReference type="ARBA" id="ARBA00022679"/>
    </source>
</evidence>
<feature type="compositionally biased region" description="Acidic residues" evidence="4">
    <location>
        <begin position="299"/>
        <end position="319"/>
    </location>
</feature>
<dbReference type="AlphaFoldDB" id="A0A7D7QGV1"/>
<dbReference type="RefSeq" id="WP_219849711.1">
    <property type="nucleotide sequence ID" value="NZ_CP059491.1"/>
</dbReference>
<feature type="transmembrane region" description="Helical" evidence="5">
    <location>
        <begin position="178"/>
        <end position="200"/>
    </location>
</feature>
<keyword evidence="1" id="KW-0808">Transferase</keyword>
<dbReference type="GO" id="GO:0016301">
    <property type="term" value="F:kinase activity"/>
    <property type="evidence" value="ECO:0007669"/>
    <property type="project" value="UniProtKB-KW"/>
</dbReference>
<organism evidence="7 8">
    <name type="scientific">Gordonia jinghuaiqii</name>
    <dbReference type="NCBI Taxonomy" id="2758710"/>
    <lineage>
        <taxon>Bacteria</taxon>
        <taxon>Bacillati</taxon>
        <taxon>Actinomycetota</taxon>
        <taxon>Actinomycetes</taxon>
        <taxon>Mycobacteriales</taxon>
        <taxon>Gordoniaceae</taxon>
        <taxon>Gordonia</taxon>
    </lineage>
</organism>
<dbReference type="InterPro" id="IPR050482">
    <property type="entry name" value="Sensor_HK_TwoCompSys"/>
</dbReference>
<keyword evidence="3" id="KW-0902">Two-component regulatory system</keyword>
<dbReference type="EMBL" id="CP059491">
    <property type="protein sequence ID" value="QMT00724.1"/>
    <property type="molecule type" value="Genomic_DNA"/>
</dbReference>
<feature type="transmembrane region" description="Helical" evidence="5">
    <location>
        <begin position="130"/>
        <end position="147"/>
    </location>
</feature>
<dbReference type="CDD" id="cd16917">
    <property type="entry name" value="HATPase_UhpB-NarQ-NarX-like"/>
    <property type="match status" value="1"/>
</dbReference>
<feature type="compositionally biased region" description="Basic and acidic residues" evidence="4">
    <location>
        <begin position="320"/>
        <end position="338"/>
    </location>
</feature>
<dbReference type="PANTHER" id="PTHR24421:SF61">
    <property type="entry name" value="OXYGEN SENSOR HISTIDINE KINASE NREB"/>
    <property type="match status" value="1"/>
</dbReference>
<sequence>MPPTAPAMTDGSVHHPAWVRRAFESDSAEPDLDRVRRIGARFLGLGLIGYPIVSAPAIIASAPLTAPWWPLVSILLSVGPGIMLIVASFRPGTAWLSPLALTTWAGYLLGIMLWFVAWTGTSLADSHDSAQWMVAFCGMPSMVLMLVHPRLGVTSLVVSSVAAQVSQQLGRFGELTPVLVLEILWSFAFTGVFLAVVLVATRTGRMLDETREETYRSAASVAAGSAREVEKARFDAIVHDRVIASLLAVEAGRPDARLAAQAASALDELAQVPEQTQASGVSRAEAIRRIRSASADISETSDVEIVESDPDDPDPEDRDPEDRDHENRDHEDRDHEDRDPDDEVDGHGAVVYPTEVVDAVVEAMSEALRNVIRHAGPDADCAVLVQFAPDALSMAVVDNGVGFEPGGVAPGRLGIEVSIRGRLARVPGGHAHVNSRPGRGTTVQIRWERP</sequence>
<dbReference type="KEGG" id="gji:H1R19_17810"/>
<evidence type="ECO:0000259" key="6">
    <source>
        <dbReference type="Pfam" id="PF02518"/>
    </source>
</evidence>
<evidence type="ECO:0000256" key="2">
    <source>
        <dbReference type="ARBA" id="ARBA00022777"/>
    </source>
</evidence>
<feature type="transmembrane region" description="Helical" evidence="5">
    <location>
        <begin position="42"/>
        <end position="62"/>
    </location>
</feature>